<evidence type="ECO:0000313" key="1">
    <source>
        <dbReference type="EMBL" id="CDW27621.1"/>
    </source>
</evidence>
<name>A0A0K2TQF7_LEPSM</name>
<accession>A0A0K2TQF7</accession>
<organism evidence="1">
    <name type="scientific">Lepeophtheirus salmonis</name>
    <name type="common">Salmon louse</name>
    <name type="synonym">Caligus salmonis</name>
    <dbReference type="NCBI Taxonomy" id="72036"/>
    <lineage>
        <taxon>Eukaryota</taxon>
        <taxon>Metazoa</taxon>
        <taxon>Ecdysozoa</taxon>
        <taxon>Arthropoda</taxon>
        <taxon>Crustacea</taxon>
        <taxon>Multicrustacea</taxon>
        <taxon>Hexanauplia</taxon>
        <taxon>Copepoda</taxon>
        <taxon>Siphonostomatoida</taxon>
        <taxon>Caligidae</taxon>
        <taxon>Lepeophtheirus</taxon>
    </lineage>
</organism>
<sequence>MGFFHCWCQKWPLPPQKVLFTHFFLYLSGQSGVNPKFF</sequence>
<reference evidence="1" key="1">
    <citation type="submission" date="2014-05" db="EMBL/GenBank/DDBJ databases">
        <authorList>
            <person name="Chronopoulou M."/>
        </authorList>
    </citation>
    <scope>NUCLEOTIDE SEQUENCE</scope>
    <source>
        <tissue evidence="1">Whole organism</tissue>
    </source>
</reference>
<dbReference type="EMBL" id="HACA01010260">
    <property type="protein sequence ID" value="CDW27621.1"/>
    <property type="molecule type" value="Transcribed_RNA"/>
</dbReference>
<dbReference type="AlphaFoldDB" id="A0A0K2TQF7"/>
<proteinExistence type="predicted"/>
<protein>
    <submittedName>
        <fullName evidence="1">Uncharacterized protein</fullName>
    </submittedName>
</protein>